<proteinExistence type="predicted"/>
<evidence type="ECO:0000313" key="2">
    <source>
        <dbReference type="EMBL" id="MBB6439705.1"/>
    </source>
</evidence>
<keyword evidence="3" id="KW-1185">Reference proteome</keyword>
<dbReference type="RefSeq" id="WP_185036222.1">
    <property type="nucleotide sequence ID" value="NZ_BNBN01000022.1"/>
</dbReference>
<reference evidence="2 3" key="1">
    <citation type="submission" date="2020-08" db="EMBL/GenBank/DDBJ databases">
        <title>Genomic Encyclopedia of Type Strains, Phase IV (KMG-IV): sequencing the most valuable type-strain genomes for metagenomic binning, comparative biology and taxonomic classification.</title>
        <authorList>
            <person name="Goeker M."/>
        </authorList>
    </citation>
    <scope>NUCLEOTIDE SEQUENCE [LARGE SCALE GENOMIC DNA]</scope>
    <source>
        <strain evidence="2 3">DSM 40141</strain>
    </source>
</reference>
<feature type="signal peptide" evidence="1">
    <location>
        <begin position="1"/>
        <end position="33"/>
    </location>
</feature>
<keyword evidence="1" id="KW-0732">Signal</keyword>
<accession>A0A7X0HL68</accession>
<dbReference type="AlphaFoldDB" id="A0A7X0HL68"/>
<dbReference type="PROSITE" id="PS51257">
    <property type="entry name" value="PROKAR_LIPOPROTEIN"/>
    <property type="match status" value="1"/>
</dbReference>
<feature type="chain" id="PRO_5038713544" evidence="1">
    <location>
        <begin position="34"/>
        <end position="112"/>
    </location>
</feature>
<organism evidence="2 3">
    <name type="scientific">Streptomyces candidus</name>
    <dbReference type="NCBI Taxonomy" id="67283"/>
    <lineage>
        <taxon>Bacteria</taxon>
        <taxon>Bacillati</taxon>
        <taxon>Actinomycetota</taxon>
        <taxon>Actinomycetes</taxon>
        <taxon>Kitasatosporales</taxon>
        <taxon>Streptomycetaceae</taxon>
        <taxon>Streptomyces</taxon>
    </lineage>
</organism>
<dbReference type="Proteomes" id="UP000540423">
    <property type="component" value="Unassembled WGS sequence"/>
</dbReference>
<sequence length="112" mass="11208">MTRTHVVGRLAATAVLFAVPALGFALASPAAAAACDGVEVVAVVGGATCLDASGESVSVNGTYSLFNNRGTAVEVEVDPDGPGEHEFGVLVLGAKVLTLEGEVGVDADIRLR</sequence>
<protein>
    <submittedName>
        <fullName evidence="2">Uncharacterized protein</fullName>
    </submittedName>
</protein>
<name>A0A7X0HL68_9ACTN</name>
<evidence type="ECO:0000313" key="3">
    <source>
        <dbReference type="Proteomes" id="UP000540423"/>
    </source>
</evidence>
<evidence type="ECO:0000256" key="1">
    <source>
        <dbReference type="SAM" id="SignalP"/>
    </source>
</evidence>
<comment type="caution">
    <text evidence="2">The sequence shown here is derived from an EMBL/GenBank/DDBJ whole genome shotgun (WGS) entry which is preliminary data.</text>
</comment>
<dbReference type="EMBL" id="JACHEM010000026">
    <property type="protein sequence ID" value="MBB6439705.1"/>
    <property type="molecule type" value="Genomic_DNA"/>
</dbReference>
<gene>
    <name evidence="2" type="ORF">HNQ79_006217</name>
</gene>